<dbReference type="EMBL" id="GG673944">
    <property type="protein sequence ID" value="EER14700.1"/>
    <property type="molecule type" value="Genomic_DNA"/>
</dbReference>
<keyword evidence="2" id="KW-1185">Reference proteome</keyword>
<dbReference type="RefSeq" id="XP_002782904.1">
    <property type="nucleotide sequence ID" value="XM_002782858.1"/>
</dbReference>
<proteinExistence type="predicted"/>
<accession>C5KLE3</accession>
<evidence type="ECO:0000313" key="2">
    <source>
        <dbReference type="Proteomes" id="UP000007800"/>
    </source>
</evidence>
<protein>
    <recommendedName>
        <fullName evidence="3">Guanylate cyclase domain-containing protein</fullName>
    </recommendedName>
</protein>
<evidence type="ECO:0000313" key="1">
    <source>
        <dbReference type="EMBL" id="EER14700.1"/>
    </source>
</evidence>
<dbReference type="OrthoDB" id="10592316at2759"/>
<reference evidence="1 2" key="1">
    <citation type="submission" date="2008-07" db="EMBL/GenBank/DDBJ databases">
        <authorList>
            <person name="El-Sayed N."/>
            <person name="Caler E."/>
            <person name="Inman J."/>
            <person name="Amedeo P."/>
            <person name="Hass B."/>
            <person name="Wortman J."/>
        </authorList>
    </citation>
    <scope>NUCLEOTIDE SEQUENCE [LARGE SCALE GENOMIC DNA]</scope>
    <source>
        <strain evidence="2">ATCC 50983 / TXsc</strain>
    </source>
</reference>
<dbReference type="Proteomes" id="UP000007800">
    <property type="component" value="Unassembled WGS sequence"/>
</dbReference>
<dbReference type="AlphaFoldDB" id="C5KLE3"/>
<organism evidence="2">
    <name type="scientific">Perkinsus marinus (strain ATCC 50983 / TXsc)</name>
    <dbReference type="NCBI Taxonomy" id="423536"/>
    <lineage>
        <taxon>Eukaryota</taxon>
        <taxon>Sar</taxon>
        <taxon>Alveolata</taxon>
        <taxon>Perkinsozoa</taxon>
        <taxon>Perkinsea</taxon>
        <taxon>Perkinsida</taxon>
        <taxon>Perkinsidae</taxon>
        <taxon>Perkinsus</taxon>
    </lineage>
</organism>
<gene>
    <name evidence="1" type="ORF">Pmar_PMAR001583</name>
</gene>
<dbReference type="PANTHER" id="PTHR43336">
    <property type="entry name" value="OXYGEN SENSOR HISTIDINE KINASE RESPONSE REGULATOR DEVS/DOSS"/>
    <property type="match status" value="1"/>
</dbReference>
<evidence type="ECO:0008006" key="3">
    <source>
        <dbReference type="Google" id="ProtNLM"/>
    </source>
</evidence>
<dbReference type="GeneID" id="9045888"/>
<dbReference type="PANTHER" id="PTHR43336:SF3">
    <property type="entry name" value="GUANYLATE CYCLASE DOMAIN-CONTAINING PROTEIN"/>
    <property type="match status" value="1"/>
</dbReference>
<name>C5KLE3_PERM5</name>
<sequence>MKRGDGELNIMMPGRCILGIFAYVGINRLASLADSYGQDVTVLVNKVAKIIHGCAKHWGGVANQNIDNGFFLVWKLDNQYDPQSSKVDLKNEVLLKRSKMADKAFFCGLKMLSQLERFSSRRSGATEVRVA</sequence>
<dbReference type="InParanoid" id="C5KLE3"/>
<dbReference type="InterPro" id="IPR029787">
    <property type="entry name" value="Nucleotide_cyclase"/>
</dbReference>
<dbReference type="Gene3D" id="3.30.70.1230">
    <property type="entry name" value="Nucleotide cyclase"/>
    <property type="match status" value="1"/>
</dbReference>